<dbReference type="InterPro" id="IPR001878">
    <property type="entry name" value="Znf_CCHC"/>
</dbReference>
<dbReference type="GO" id="GO:0008270">
    <property type="term" value="F:zinc ion binding"/>
    <property type="evidence" value="ECO:0007669"/>
    <property type="project" value="UniProtKB-KW"/>
</dbReference>
<dbReference type="InterPro" id="IPR005162">
    <property type="entry name" value="Retrotrans_gag_dom"/>
</dbReference>
<feature type="domain" description="CCHC-type" evidence="2">
    <location>
        <begin position="245"/>
        <end position="260"/>
    </location>
</feature>
<dbReference type="EMBL" id="BKCJ010003323">
    <property type="protein sequence ID" value="GEU54382.1"/>
    <property type="molecule type" value="Genomic_DNA"/>
</dbReference>
<dbReference type="PANTHER" id="PTHR34482">
    <property type="entry name" value="DNA DAMAGE-INDUCIBLE PROTEIN 1-LIKE"/>
    <property type="match status" value="1"/>
</dbReference>
<dbReference type="Pfam" id="PF00098">
    <property type="entry name" value="zf-CCHC"/>
    <property type="match status" value="2"/>
</dbReference>
<dbReference type="SUPFAM" id="SSF57756">
    <property type="entry name" value="Retrovirus zinc finger-like domains"/>
    <property type="match status" value="1"/>
</dbReference>
<dbReference type="Pfam" id="PF03732">
    <property type="entry name" value="Retrotrans_gag"/>
    <property type="match status" value="1"/>
</dbReference>
<dbReference type="PANTHER" id="PTHR34482:SF36">
    <property type="entry name" value="RETROTRANSPOSON GAG DOMAIN-CONTAINING PROTEIN"/>
    <property type="match status" value="1"/>
</dbReference>
<organism evidence="3">
    <name type="scientific">Tanacetum cinerariifolium</name>
    <name type="common">Dalmatian daisy</name>
    <name type="synonym">Chrysanthemum cinerariifolium</name>
    <dbReference type="NCBI Taxonomy" id="118510"/>
    <lineage>
        <taxon>Eukaryota</taxon>
        <taxon>Viridiplantae</taxon>
        <taxon>Streptophyta</taxon>
        <taxon>Embryophyta</taxon>
        <taxon>Tracheophyta</taxon>
        <taxon>Spermatophyta</taxon>
        <taxon>Magnoliopsida</taxon>
        <taxon>eudicotyledons</taxon>
        <taxon>Gunneridae</taxon>
        <taxon>Pentapetalae</taxon>
        <taxon>asterids</taxon>
        <taxon>campanulids</taxon>
        <taxon>Asterales</taxon>
        <taxon>Asteraceae</taxon>
        <taxon>Asteroideae</taxon>
        <taxon>Anthemideae</taxon>
        <taxon>Anthemidinae</taxon>
        <taxon>Tanacetum</taxon>
    </lineage>
</organism>
<accession>A0A6L2L117</accession>
<dbReference type="PROSITE" id="PS50158">
    <property type="entry name" value="ZF_CCHC"/>
    <property type="match status" value="1"/>
</dbReference>
<sequence>MDISGCVNNQKVRYATSSLINKAITWWNTQLQARGHEAALRMMWEEFKAFLMEELCPSNEMEKLETGFRNHAMVGAKHTAYTNRFYELAKIVPHLVTPETKHIKRYIYGLARQICGMIRATQPWTIQSVILKAGALTDEAVRCETLSKSSEKRKEVAESSKQGGSWTDNKRAKLGKGFVATIPIRNEYAGIHPRCAKWNAHHPASVPCLLCYNCQKPGHFVRDYRSAKNVALVNVVRIKNNQRVCYECGSLEHFRNTCPKLNRAPGQAGKHLTIEGNKNARINGN</sequence>
<keyword evidence="1" id="KW-0862">Zinc</keyword>
<evidence type="ECO:0000259" key="2">
    <source>
        <dbReference type="PROSITE" id="PS50158"/>
    </source>
</evidence>
<keyword evidence="1" id="KW-0479">Metal-binding</keyword>
<evidence type="ECO:0000313" key="3">
    <source>
        <dbReference type="EMBL" id="GEU54382.1"/>
    </source>
</evidence>
<dbReference type="SMART" id="SM00343">
    <property type="entry name" value="ZnF_C2HC"/>
    <property type="match status" value="2"/>
</dbReference>
<comment type="caution">
    <text evidence="3">The sequence shown here is derived from an EMBL/GenBank/DDBJ whole genome shotgun (WGS) entry which is preliminary data.</text>
</comment>
<dbReference type="InterPro" id="IPR036875">
    <property type="entry name" value="Znf_CCHC_sf"/>
</dbReference>
<dbReference type="AlphaFoldDB" id="A0A6L2L117"/>
<protein>
    <submittedName>
        <fullName evidence="3">Reverse transcriptase domain-containing protein</fullName>
    </submittedName>
</protein>
<dbReference type="GO" id="GO:0003676">
    <property type="term" value="F:nucleic acid binding"/>
    <property type="evidence" value="ECO:0007669"/>
    <property type="project" value="InterPro"/>
</dbReference>
<reference evidence="3" key="1">
    <citation type="journal article" date="2019" name="Sci. Rep.">
        <title>Draft genome of Tanacetum cinerariifolium, the natural source of mosquito coil.</title>
        <authorList>
            <person name="Yamashiro T."/>
            <person name="Shiraishi A."/>
            <person name="Satake H."/>
            <person name="Nakayama K."/>
        </authorList>
    </citation>
    <scope>NUCLEOTIDE SEQUENCE</scope>
</reference>
<proteinExistence type="predicted"/>
<gene>
    <name evidence="3" type="ORF">Tci_026360</name>
</gene>
<dbReference type="Gene3D" id="4.10.60.10">
    <property type="entry name" value="Zinc finger, CCHC-type"/>
    <property type="match status" value="1"/>
</dbReference>
<keyword evidence="3" id="KW-0808">Transferase</keyword>
<dbReference type="GO" id="GO:0003964">
    <property type="term" value="F:RNA-directed DNA polymerase activity"/>
    <property type="evidence" value="ECO:0007669"/>
    <property type="project" value="UniProtKB-KW"/>
</dbReference>
<keyword evidence="1" id="KW-0863">Zinc-finger</keyword>
<keyword evidence="3" id="KW-0548">Nucleotidyltransferase</keyword>
<name>A0A6L2L117_TANCI</name>
<keyword evidence="3" id="KW-0695">RNA-directed DNA polymerase</keyword>
<evidence type="ECO:0000256" key="1">
    <source>
        <dbReference type="PROSITE-ProRule" id="PRU00047"/>
    </source>
</evidence>